<gene>
    <name evidence="9" type="ORF">POM88_052406</name>
</gene>
<keyword evidence="7" id="KW-1133">Transmembrane helix</keyword>
<dbReference type="GO" id="GO:0005634">
    <property type="term" value="C:nucleus"/>
    <property type="evidence" value="ECO:0007669"/>
    <property type="project" value="UniProtKB-SubCell"/>
</dbReference>
<dbReference type="InterPro" id="IPR036638">
    <property type="entry name" value="HLH_DNA-bd_sf"/>
</dbReference>
<keyword evidence="5" id="KW-0539">Nucleus</keyword>
<dbReference type="InterPro" id="IPR045239">
    <property type="entry name" value="bHLH95_bHLH"/>
</dbReference>
<evidence type="ECO:0000256" key="2">
    <source>
        <dbReference type="ARBA" id="ARBA00023015"/>
    </source>
</evidence>
<evidence type="ECO:0000256" key="3">
    <source>
        <dbReference type="ARBA" id="ARBA00023125"/>
    </source>
</evidence>
<dbReference type="CDD" id="cd11393">
    <property type="entry name" value="bHLH_AtbHLH_like"/>
    <property type="match status" value="1"/>
</dbReference>
<accession>A0AAD8GRK9</accession>
<feature type="compositionally biased region" description="Basic and acidic residues" evidence="6">
    <location>
        <begin position="257"/>
        <end position="268"/>
    </location>
</feature>
<reference evidence="9" key="1">
    <citation type="submission" date="2023-02" db="EMBL/GenBank/DDBJ databases">
        <title>Genome of toxic invasive species Heracleum sosnowskyi carries increased number of genes despite the absence of recent whole-genome duplications.</title>
        <authorList>
            <person name="Schelkunov M."/>
            <person name="Shtratnikova V."/>
            <person name="Makarenko M."/>
            <person name="Klepikova A."/>
            <person name="Omelchenko D."/>
            <person name="Novikova G."/>
            <person name="Obukhova E."/>
            <person name="Bogdanov V."/>
            <person name="Penin A."/>
            <person name="Logacheva M."/>
        </authorList>
    </citation>
    <scope>NUCLEOTIDE SEQUENCE</scope>
    <source>
        <strain evidence="9">Hsosn_3</strain>
        <tissue evidence="9">Leaf</tissue>
    </source>
</reference>
<feature type="region of interest" description="Disordered" evidence="6">
    <location>
        <begin position="257"/>
        <end position="296"/>
    </location>
</feature>
<evidence type="ECO:0000259" key="8">
    <source>
        <dbReference type="PROSITE" id="PS50888"/>
    </source>
</evidence>
<evidence type="ECO:0000256" key="5">
    <source>
        <dbReference type="ARBA" id="ARBA00023242"/>
    </source>
</evidence>
<evidence type="ECO:0000313" key="10">
    <source>
        <dbReference type="Proteomes" id="UP001237642"/>
    </source>
</evidence>
<evidence type="ECO:0000256" key="6">
    <source>
        <dbReference type="SAM" id="MobiDB-lite"/>
    </source>
</evidence>
<comment type="caution">
    <text evidence="9">The sequence shown here is derived from an EMBL/GenBank/DDBJ whole genome shotgun (WGS) entry which is preliminary data.</text>
</comment>
<keyword evidence="10" id="KW-1185">Reference proteome</keyword>
<evidence type="ECO:0000256" key="4">
    <source>
        <dbReference type="ARBA" id="ARBA00023163"/>
    </source>
</evidence>
<dbReference type="Pfam" id="PF00010">
    <property type="entry name" value="HLH"/>
    <property type="match status" value="1"/>
</dbReference>
<keyword evidence="2" id="KW-0805">Transcription regulation</keyword>
<dbReference type="Proteomes" id="UP001237642">
    <property type="component" value="Unassembled WGS sequence"/>
</dbReference>
<dbReference type="EMBL" id="JAUIZM010000013">
    <property type="protein sequence ID" value="KAK1353271.1"/>
    <property type="molecule type" value="Genomic_DNA"/>
</dbReference>
<dbReference type="InterPro" id="IPR011598">
    <property type="entry name" value="bHLH_dom"/>
</dbReference>
<keyword evidence="4" id="KW-0804">Transcription</keyword>
<keyword evidence="3" id="KW-0238">DNA-binding</keyword>
<dbReference type="SUPFAM" id="SSF47459">
    <property type="entry name" value="HLH, helix-loop-helix DNA-binding domain"/>
    <property type="match status" value="1"/>
</dbReference>
<dbReference type="AlphaFoldDB" id="A0AAD8GRK9"/>
<name>A0AAD8GRK9_9APIA</name>
<organism evidence="9 10">
    <name type="scientific">Heracleum sosnowskyi</name>
    <dbReference type="NCBI Taxonomy" id="360622"/>
    <lineage>
        <taxon>Eukaryota</taxon>
        <taxon>Viridiplantae</taxon>
        <taxon>Streptophyta</taxon>
        <taxon>Embryophyta</taxon>
        <taxon>Tracheophyta</taxon>
        <taxon>Spermatophyta</taxon>
        <taxon>Magnoliopsida</taxon>
        <taxon>eudicotyledons</taxon>
        <taxon>Gunneridae</taxon>
        <taxon>Pentapetalae</taxon>
        <taxon>asterids</taxon>
        <taxon>campanulids</taxon>
        <taxon>Apiales</taxon>
        <taxon>Apiaceae</taxon>
        <taxon>Apioideae</taxon>
        <taxon>apioid superclade</taxon>
        <taxon>Tordylieae</taxon>
        <taxon>Tordyliinae</taxon>
        <taxon>Heracleum</taxon>
    </lineage>
</organism>
<evidence type="ECO:0000256" key="1">
    <source>
        <dbReference type="ARBA" id="ARBA00004123"/>
    </source>
</evidence>
<dbReference type="PANTHER" id="PTHR45855">
    <property type="entry name" value="TRANSCRIPTION FACTOR PIF1-RELATED"/>
    <property type="match status" value="1"/>
</dbReference>
<feature type="transmembrane region" description="Helical" evidence="7">
    <location>
        <begin position="348"/>
        <end position="370"/>
    </location>
</feature>
<sequence>MNDPESPDDSEFQNFVHDLLVPRQVHTNESIWDVEFGRGAERLLWDVQYDDEMTSWMENYNNEFSQFPYVETPPQQAENEILHYEDFSSLMATPQQQVENDVLYDDFFSELMEFIHADQQFIQALTEATLMELDEFVQGEQQLIQPVSGLPQPEATLWQPEPAVNLFHQPVTTPPPPQTENALWVAEPPLHVSDYMPPLEPAMVEPSGFNNNYVTAPAVHNSPWTVSPFPGSYAPIYHEPASEATSVVAAVEGTKLEEGSTSNVKEENQVGEQDDDGTREPVLKRTRETHHEHGRRRRDMIRERMMLLRELVPGCEKLDRASVLEETCTYLKALQDQVNVCILTILSLYNLCVFPIGIVNFIVVHVLLLIDHFINRSANFIHKIIKAADAIIGMQDENGHDHCYIAFRLLDRKFSS</sequence>
<evidence type="ECO:0000313" key="9">
    <source>
        <dbReference type="EMBL" id="KAK1353271.1"/>
    </source>
</evidence>
<keyword evidence="7" id="KW-0472">Membrane</keyword>
<dbReference type="GO" id="GO:0046983">
    <property type="term" value="F:protein dimerization activity"/>
    <property type="evidence" value="ECO:0007669"/>
    <property type="project" value="InterPro"/>
</dbReference>
<proteinExistence type="predicted"/>
<dbReference type="SMART" id="SM00353">
    <property type="entry name" value="HLH"/>
    <property type="match status" value="1"/>
</dbReference>
<protein>
    <recommendedName>
        <fullName evidence="8">BHLH domain-containing protein</fullName>
    </recommendedName>
</protein>
<feature type="compositionally biased region" description="Basic and acidic residues" evidence="6">
    <location>
        <begin position="276"/>
        <end position="291"/>
    </location>
</feature>
<dbReference type="InterPro" id="IPR031066">
    <property type="entry name" value="bHLH_ALC-like_plant"/>
</dbReference>
<dbReference type="PROSITE" id="PS50888">
    <property type="entry name" value="BHLH"/>
    <property type="match status" value="1"/>
</dbReference>
<evidence type="ECO:0000256" key="7">
    <source>
        <dbReference type="SAM" id="Phobius"/>
    </source>
</evidence>
<dbReference type="GO" id="GO:0003677">
    <property type="term" value="F:DNA binding"/>
    <property type="evidence" value="ECO:0007669"/>
    <property type="project" value="UniProtKB-KW"/>
</dbReference>
<feature type="domain" description="BHLH" evidence="8">
    <location>
        <begin position="285"/>
        <end position="334"/>
    </location>
</feature>
<keyword evidence="7" id="KW-0812">Transmembrane</keyword>
<reference evidence="9" key="2">
    <citation type="submission" date="2023-05" db="EMBL/GenBank/DDBJ databases">
        <authorList>
            <person name="Schelkunov M.I."/>
        </authorList>
    </citation>
    <scope>NUCLEOTIDE SEQUENCE</scope>
    <source>
        <strain evidence="9">Hsosn_3</strain>
        <tissue evidence="9">Leaf</tissue>
    </source>
</reference>
<dbReference type="Gene3D" id="4.10.280.10">
    <property type="entry name" value="Helix-loop-helix DNA-binding domain"/>
    <property type="match status" value="1"/>
</dbReference>
<comment type="subcellular location">
    <subcellularLocation>
        <location evidence="1">Nucleus</location>
    </subcellularLocation>
</comment>